<organism evidence="6 7">
    <name type="scientific">Candidatus Nitrospira kreftii</name>
    <dbReference type="NCBI Taxonomy" id="2652173"/>
    <lineage>
        <taxon>Bacteria</taxon>
        <taxon>Pseudomonadati</taxon>
        <taxon>Nitrospirota</taxon>
        <taxon>Nitrospiria</taxon>
        <taxon>Nitrospirales</taxon>
        <taxon>Nitrospiraceae</taxon>
        <taxon>Nitrospira</taxon>
    </lineage>
</organism>
<dbReference type="GO" id="GO:0009055">
    <property type="term" value="F:electron transfer activity"/>
    <property type="evidence" value="ECO:0007669"/>
    <property type="project" value="InterPro"/>
</dbReference>
<evidence type="ECO:0000256" key="4">
    <source>
        <dbReference type="PROSITE-ProRule" id="PRU00433"/>
    </source>
</evidence>
<dbReference type="SUPFAM" id="SSF46626">
    <property type="entry name" value="Cytochrome c"/>
    <property type="match status" value="1"/>
</dbReference>
<sequence length="190" mass="20926">MITGALKVLFAAIGLVGLIGGVTIVTGAYNVAATEPHYAITISLFSAARDRAIAVRAQEMTPPSGWLERADLKNGFRSYHDMCVVCHAAPGLNDSVVRTGLNPEPPRLTEDRVRQRTDAELFWIIKHGIKMSGMPAFGPTHTDEEIWDVAAFLRRLGTMQPTGYQELLEQAAWSTQDDPSSHDHRSEDLR</sequence>
<dbReference type="AlphaFoldDB" id="A0A7S8FET8"/>
<gene>
    <name evidence="6" type="ORF">Nkreftii_002270</name>
</gene>
<evidence type="ECO:0000256" key="1">
    <source>
        <dbReference type="ARBA" id="ARBA00022617"/>
    </source>
</evidence>
<dbReference type="GO" id="GO:0046872">
    <property type="term" value="F:metal ion binding"/>
    <property type="evidence" value="ECO:0007669"/>
    <property type="project" value="UniProtKB-KW"/>
</dbReference>
<dbReference type="EMBL" id="CP047423">
    <property type="protein sequence ID" value="QPD04496.1"/>
    <property type="molecule type" value="Genomic_DNA"/>
</dbReference>
<dbReference type="Pfam" id="PF13442">
    <property type="entry name" value="Cytochrome_CBB3"/>
    <property type="match status" value="1"/>
</dbReference>
<keyword evidence="3 4" id="KW-0408">Iron</keyword>
<dbReference type="InterPro" id="IPR036909">
    <property type="entry name" value="Cyt_c-like_dom_sf"/>
</dbReference>
<accession>A0A7S8FET8</accession>
<keyword evidence="2 4" id="KW-0479">Metal-binding</keyword>
<dbReference type="InterPro" id="IPR009056">
    <property type="entry name" value="Cyt_c-like_dom"/>
</dbReference>
<reference evidence="6 7" key="1">
    <citation type="journal article" date="2020" name="ISME J.">
        <title>Enrichment and physiological characterization of a novel comammox Nitrospira indicates ammonium inhibition of complete nitrification.</title>
        <authorList>
            <person name="Sakoula D."/>
            <person name="Koch H."/>
            <person name="Frank J."/>
            <person name="Jetten M.S.M."/>
            <person name="van Kessel M.A.H.J."/>
            <person name="Lucker S."/>
        </authorList>
    </citation>
    <scope>NUCLEOTIDE SEQUENCE [LARGE SCALE GENOMIC DNA]</scope>
    <source>
        <strain evidence="6">Comreactor17</strain>
    </source>
</reference>
<evidence type="ECO:0000313" key="7">
    <source>
        <dbReference type="Proteomes" id="UP000593737"/>
    </source>
</evidence>
<dbReference type="Gene3D" id="1.10.760.10">
    <property type="entry name" value="Cytochrome c-like domain"/>
    <property type="match status" value="1"/>
</dbReference>
<evidence type="ECO:0000256" key="3">
    <source>
        <dbReference type="ARBA" id="ARBA00023004"/>
    </source>
</evidence>
<dbReference type="Proteomes" id="UP000593737">
    <property type="component" value="Chromosome"/>
</dbReference>
<keyword evidence="1 4" id="KW-0349">Heme</keyword>
<evidence type="ECO:0000256" key="2">
    <source>
        <dbReference type="ARBA" id="ARBA00022723"/>
    </source>
</evidence>
<evidence type="ECO:0000313" key="6">
    <source>
        <dbReference type="EMBL" id="QPD04496.1"/>
    </source>
</evidence>
<dbReference type="GO" id="GO:0020037">
    <property type="term" value="F:heme binding"/>
    <property type="evidence" value="ECO:0007669"/>
    <property type="project" value="InterPro"/>
</dbReference>
<protein>
    <recommendedName>
        <fullName evidence="5">Cytochrome c domain-containing protein</fullName>
    </recommendedName>
</protein>
<dbReference type="KEGG" id="nkf:Nkreftii_002270"/>
<name>A0A7S8FET8_9BACT</name>
<dbReference type="PROSITE" id="PS51007">
    <property type="entry name" value="CYTC"/>
    <property type="match status" value="1"/>
</dbReference>
<feature type="domain" description="Cytochrome c" evidence="5">
    <location>
        <begin position="70"/>
        <end position="157"/>
    </location>
</feature>
<proteinExistence type="predicted"/>
<evidence type="ECO:0000259" key="5">
    <source>
        <dbReference type="PROSITE" id="PS51007"/>
    </source>
</evidence>